<dbReference type="AlphaFoldDB" id="A0A072NYG6"/>
<dbReference type="Proteomes" id="UP000027920">
    <property type="component" value="Unassembled WGS sequence"/>
</dbReference>
<accession>A0A072NYG6</accession>
<reference evidence="1 2" key="1">
    <citation type="submission" date="2013-03" db="EMBL/GenBank/DDBJ databases">
        <title>The Genome Sequence of Exophiala aquamarina CBS 119918.</title>
        <authorList>
            <consortium name="The Broad Institute Genomics Platform"/>
            <person name="Cuomo C."/>
            <person name="de Hoog S."/>
            <person name="Gorbushina A."/>
            <person name="Walker B."/>
            <person name="Young S.K."/>
            <person name="Zeng Q."/>
            <person name="Gargeya S."/>
            <person name="Fitzgerald M."/>
            <person name="Haas B."/>
            <person name="Abouelleil A."/>
            <person name="Allen A.W."/>
            <person name="Alvarado L."/>
            <person name="Arachchi H.M."/>
            <person name="Berlin A.M."/>
            <person name="Chapman S.B."/>
            <person name="Gainer-Dewar J."/>
            <person name="Goldberg J."/>
            <person name="Griggs A."/>
            <person name="Gujja S."/>
            <person name="Hansen M."/>
            <person name="Howarth C."/>
            <person name="Imamovic A."/>
            <person name="Ireland A."/>
            <person name="Larimer J."/>
            <person name="McCowan C."/>
            <person name="Murphy C."/>
            <person name="Pearson M."/>
            <person name="Poon T.W."/>
            <person name="Priest M."/>
            <person name="Roberts A."/>
            <person name="Saif S."/>
            <person name="Shea T."/>
            <person name="Sisk P."/>
            <person name="Sykes S."/>
            <person name="Wortman J."/>
            <person name="Nusbaum C."/>
            <person name="Birren B."/>
        </authorList>
    </citation>
    <scope>NUCLEOTIDE SEQUENCE [LARGE SCALE GENOMIC DNA]</scope>
    <source>
        <strain evidence="1 2">CBS 119918</strain>
    </source>
</reference>
<protein>
    <submittedName>
        <fullName evidence="1">Uncharacterized protein</fullName>
    </submittedName>
</protein>
<gene>
    <name evidence="1" type="ORF">A1O9_11699</name>
</gene>
<dbReference type="EMBL" id="AMGV01000019">
    <property type="protein sequence ID" value="KEF52073.1"/>
    <property type="molecule type" value="Genomic_DNA"/>
</dbReference>
<name>A0A072NYG6_9EURO</name>
<proteinExistence type="predicted"/>
<dbReference type="GeneID" id="25286596"/>
<evidence type="ECO:0000313" key="2">
    <source>
        <dbReference type="Proteomes" id="UP000027920"/>
    </source>
</evidence>
<dbReference type="HOGENOM" id="CLU_2015273_0_0_1"/>
<dbReference type="RefSeq" id="XP_013254663.1">
    <property type="nucleotide sequence ID" value="XM_013399209.1"/>
</dbReference>
<dbReference type="VEuPathDB" id="FungiDB:A1O9_11699"/>
<organism evidence="1 2">
    <name type="scientific">Exophiala aquamarina CBS 119918</name>
    <dbReference type="NCBI Taxonomy" id="1182545"/>
    <lineage>
        <taxon>Eukaryota</taxon>
        <taxon>Fungi</taxon>
        <taxon>Dikarya</taxon>
        <taxon>Ascomycota</taxon>
        <taxon>Pezizomycotina</taxon>
        <taxon>Eurotiomycetes</taxon>
        <taxon>Chaetothyriomycetidae</taxon>
        <taxon>Chaetothyriales</taxon>
        <taxon>Herpotrichiellaceae</taxon>
        <taxon>Exophiala</taxon>
    </lineage>
</organism>
<comment type="caution">
    <text evidence="1">The sequence shown here is derived from an EMBL/GenBank/DDBJ whole genome shotgun (WGS) entry which is preliminary data.</text>
</comment>
<sequence length="123" mass="13656">MALGNDSIDPFPLAVVIPRFLSIAFHPRLADTDGHDFARDTGYADFGDIYAYAQLFFRAPYDVPTVEYAQSIRQPLSLLEFLSASALNYHAPSFTKPIMLTTGENDFLVYGGNCTTSFYQVGE</sequence>
<evidence type="ECO:0000313" key="1">
    <source>
        <dbReference type="EMBL" id="KEF52073.1"/>
    </source>
</evidence>
<keyword evidence="2" id="KW-1185">Reference proteome</keyword>
<dbReference type="OrthoDB" id="190201at2759"/>